<dbReference type="EnsemblMetazoa" id="G33887.1">
    <property type="protein sequence ID" value="G33887.1:cds"/>
    <property type="gene ID" value="G33887"/>
</dbReference>
<accession>A0A8W8MQW3</accession>
<evidence type="ECO:0000256" key="1">
    <source>
        <dbReference type="SAM" id="MobiDB-lite"/>
    </source>
</evidence>
<name>A0A8W8MQW3_MAGGI</name>
<feature type="region of interest" description="Disordered" evidence="1">
    <location>
        <begin position="1"/>
        <end position="51"/>
    </location>
</feature>
<protein>
    <submittedName>
        <fullName evidence="2">Uncharacterized protein</fullName>
    </submittedName>
</protein>
<sequence length="194" mass="21994">MVTEQDPFCRQGEDSESLSQHYQDNAVETHPNNDNNGNGAEACPNDAQEGPFLQTRGGLGVVESEYISTRDSDAHLPVESLPRKKRSLVAEFDPQPKSCKKRLFIEVKDQPKSTADILNALLGNSKLVAEYTNYKRLCKTSPHDKSFRKCYDAALAKVQIAISKFQRETKNNPLLEEKRKLAESLLTHWKIYHF</sequence>
<proteinExistence type="predicted"/>
<keyword evidence="3" id="KW-1185">Reference proteome</keyword>
<organism evidence="2 3">
    <name type="scientific">Magallana gigas</name>
    <name type="common">Pacific oyster</name>
    <name type="synonym">Crassostrea gigas</name>
    <dbReference type="NCBI Taxonomy" id="29159"/>
    <lineage>
        <taxon>Eukaryota</taxon>
        <taxon>Metazoa</taxon>
        <taxon>Spiralia</taxon>
        <taxon>Lophotrochozoa</taxon>
        <taxon>Mollusca</taxon>
        <taxon>Bivalvia</taxon>
        <taxon>Autobranchia</taxon>
        <taxon>Pteriomorphia</taxon>
        <taxon>Ostreida</taxon>
        <taxon>Ostreoidea</taxon>
        <taxon>Ostreidae</taxon>
        <taxon>Magallana</taxon>
    </lineage>
</organism>
<dbReference type="Proteomes" id="UP000005408">
    <property type="component" value="Unassembled WGS sequence"/>
</dbReference>
<dbReference type="AlphaFoldDB" id="A0A8W8MQW3"/>
<evidence type="ECO:0000313" key="3">
    <source>
        <dbReference type="Proteomes" id="UP000005408"/>
    </source>
</evidence>
<evidence type="ECO:0000313" key="2">
    <source>
        <dbReference type="EnsemblMetazoa" id="G33887.1:cds"/>
    </source>
</evidence>
<reference evidence="2" key="1">
    <citation type="submission" date="2022-08" db="UniProtKB">
        <authorList>
            <consortium name="EnsemblMetazoa"/>
        </authorList>
    </citation>
    <scope>IDENTIFICATION</scope>
    <source>
        <strain evidence="2">05x7-T-G4-1.051#20</strain>
    </source>
</reference>